<dbReference type="Gene3D" id="3.40.50.12780">
    <property type="entry name" value="N-terminal domain of ligase-like"/>
    <property type="match status" value="1"/>
</dbReference>
<proteinExistence type="inferred from homology"/>
<dbReference type="OrthoDB" id="9778383at2"/>
<dbReference type="InterPro" id="IPR045851">
    <property type="entry name" value="AMP-bd_C_sf"/>
</dbReference>
<dbReference type="AlphaFoldDB" id="F4KQ22"/>
<dbReference type="Pfam" id="PF13193">
    <property type="entry name" value="AMP-binding_C"/>
    <property type="match status" value="1"/>
</dbReference>
<organism evidence="4 5">
    <name type="scientific">Haliscomenobacter hydrossis (strain ATCC 27775 / DSM 1100 / LMG 10767 / O)</name>
    <dbReference type="NCBI Taxonomy" id="760192"/>
    <lineage>
        <taxon>Bacteria</taxon>
        <taxon>Pseudomonadati</taxon>
        <taxon>Bacteroidota</taxon>
        <taxon>Saprospiria</taxon>
        <taxon>Saprospirales</taxon>
        <taxon>Haliscomenobacteraceae</taxon>
        <taxon>Haliscomenobacter</taxon>
    </lineage>
</organism>
<evidence type="ECO:0000259" key="3">
    <source>
        <dbReference type="Pfam" id="PF13193"/>
    </source>
</evidence>
<dbReference type="RefSeq" id="WP_013767760.1">
    <property type="nucleotide sequence ID" value="NC_015510.1"/>
</dbReference>
<reference evidence="4 5" key="1">
    <citation type="journal article" date="2011" name="Stand. Genomic Sci.">
        <title>Complete genome sequence of Haliscomenobacter hydrossis type strain (O).</title>
        <authorList>
            <consortium name="US DOE Joint Genome Institute (JGI-PGF)"/>
            <person name="Daligault H."/>
            <person name="Lapidus A."/>
            <person name="Zeytun A."/>
            <person name="Nolan M."/>
            <person name="Lucas S."/>
            <person name="Del Rio T.G."/>
            <person name="Tice H."/>
            <person name="Cheng J.F."/>
            <person name="Tapia R."/>
            <person name="Han C."/>
            <person name="Goodwin L."/>
            <person name="Pitluck S."/>
            <person name="Liolios K."/>
            <person name="Pagani I."/>
            <person name="Ivanova N."/>
            <person name="Huntemann M."/>
            <person name="Mavromatis K."/>
            <person name="Mikhailova N."/>
            <person name="Pati A."/>
            <person name="Chen A."/>
            <person name="Palaniappan K."/>
            <person name="Land M."/>
            <person name="Hauser L."/>
            <person name="Brambilla E.M."/>
            <person name="Rohde M."/>
            <person name="Verbarg S."/>
            <person name="Goker M."/>
            <person name="Bristow J."/>
            <person name="Eisen J.A."/>
            <person name="Markowitz V."/>
            <person name="Hugenholtz P."/>
            <person name="Kyrpides N.C."/>
            <person name="Klenk H.P."/>
            <person name="Woyke T."/>
        </authorList>
    </citation>
    <scope>NUCLEOTIDE SEQUENCE [LARGE SCALE GENOMIC DNA]</scope>
    <source>
        <strain evidence="5">ATCC 27775 / DSM 1100 / LMG 10767 / O</strain>
    </source>
</reference>
<dbReference type="InterPro" id="IPR000873">
    <property type="entry name" value="AMP-dep_synth/lig_dom"/>
</dbReference>
<dbReference type="Pfam" id="PF00501">
    <property type="entry name" value="AMP-binding"/>
    <property type="match status" value="1"/>
</dbReference>
<gene>
    <name evidence="4" type="ordered locus">Halhy_5401</name>
</gene>
<feature type="domain" description="AMP-binding enzyme C-terminal" evidence="3">
    <location>
        <begin position="409"/>
        <end position="482"/>
    </location>
</feature>
<dbReference type="STRING" id="760192.Halhy_5401"/>
<feature type="domain" description="AMP-dependent synthetase/ligase" evidence="2">
    <location>
        <begin position="6"/>
        <end position="358"/>
    </location>
</feature>
<dbReference type="InterPro" id="IPR025110">
    <property type="entry name" value="AMP-bd_C"/>
</dbReference>
<dbReference type="GO" id="GO:0004467">
    <property type="term" value="F:long-chain fatty acid-CoA ligase activity"/>
    <property type="evidence" value="ECO:0007669"/>
    <property type="project" value="UniProtKB-EC"/>
</dbReference>
<dbReference type="CDD" id="cd05941">
    <property type="entry name" value="MCS"/>
    <property type="match status" value="1"/>
</dbReference>
<dbReference type="PANTHER" id="PTHR43201:SF8">
    <property type="entry name" value="ACYL-COA SYNTHETASE FAMILY MEMBER 3"/>
    <property type="match status" value="1"/>
</dbReference>
<dbReference type="Gene3D" id="3.30.300.30">
    <property type="match status" value="1"/>
</dbReference>
<comment type="similarity">
    <text evidence="1">Belongs to the ATP-dependent AMP-binding enzyme family.</text>
</comment>
<keyword evidence="5" id="KW-1185">Reference proteome</keyword>
<dbReference type="Proteomes" id="UP000008461">
    <property type="component" value="Chromosome"/>
</dbReference>
<dbReference type="eggNOG" id="COG0318">
    <property type="taxonomic scope" value="Bacteria"/>
</dbReference>
<reference key="2">
    <citation type="submission" date="2011-04" db="EMBL/GenBank/DDBJ databases">
        <title>Complete sequence of chromosome of Haliscomenobacter hydrossis DSM 1100.</title>
        <authorList>
            <consortium name="US DOE Joint Genome Institute (JGI-PGF)"/>
            <person name="Lucas S."/>
            <person name="Han J."/>
            <person name="Lapidus A."/>
            <person name="Bruce D."/>
            <person name="Goodwin L."/>
            <person name="Pitluck S."/>
            <person name="Peters L."/>
            <person name="Kyrpides N."/>
            <person name="Mavromatis K."/>
            <person name="Ivanova N."/>
            <person name="Ovchinnikova G."/>
            <person name="Pagani I."/>
            <person name="Daligault H."/>
            <person name="Detter J.C."/>
            <person name="Han C."/>
            <person name="Land M."/>
            <person name="Hauser L."/>
            <person name="Markowitz V."/>
            <person name="Cheng J.-F."/>
            <person name="Hugenholtz P."/>
            <person name="Woyke T."/>
            <person name="Wu D."/>
            <person name="Verbarg S."/>
            <person name="Frueling A."/>
            <person name="Brambilla E."/>
            <person name="Klenk H.-P."/>
            <person name="Eisen J.A."/>
        </authorList>
    </citation>
    <scope>NUCLEOTIDE SEQUENCE</scope>
    <source>
        <strain>DSM 1100</strain>
    </source>
</reference>
<dbReference type="HOGENOM" id="CLU_000022_59_11_10"/>
<dbReference type="EMBL" id="CP002691">
    <property type="protein sequence ID" value="AEE53226.1"/>
    <property type="molecule type" value="Genomic_DNA"/>
</dbReference>
<dbReference type="InterPro" id="IPR042099">
    <property type="entry name" value="ANL_N_sf"/>
</dbReference>
<dbReference type="PANTHER" id="PTHR43201">
    <property type="entry name" value="ACYL-COA SYNTHETASE"/>
    <property type="match status" value="1"/>
</dbReference>
<dbReference type="SUPFAM" id="SSF56801">
    <property type="entry name" value="Acetyl-CoA synthetase-like"/>
    <property type="match status" value="1"/>
</dbReference>
<evidence type="ECO:0000313" key="4">
    <source>
        <dbReference type="EMBL" id="AEE53226.1"/>
    </source>
</evidence>
<dbReference type="GO" id="GO:0031956">
    <property type="term" value="F:medium-chain fatty acid-CoA ligase activity"/>
    <property type="evidence" value="ECO:0007669"/>
    <property type="project" value="TreeGrafter"/>
</dbReference>
<protein>
    <submittedName>
        <fullName evidence="4">Long-chain-fatty-acid--CoA ligase</fullName>
        <ecNumber evidence="4">6.2.1.3</ecNumber>
    </submittedName>
</protein>
<evidence type="ECO:0000313" key="5">
    <source>
        <dbReference type="Proteomes" id="UP000008461"/>
    </source>
</evidence>
<dbReference type="KEGG" id="hhy:Halhy_5401"/>
<name>F4KQ22_HALH1</name>
<evidence type="ECO:0000259" key="2">
    <source>
        <dbReference type="Pfam" id="PF00501"/>
    </source>
</evidence>
<sequence>MSLPIFHKAQRHPERTAIISDNRVYTYGELLQAADNFAQLLLQGESDLAEARVAYMVKPGFDYVSTQWGIWKAGGIAVPLCITYPLPSLQYVLEDTQASIVVVSPEFSAILGDYCREKGLRFIVLRGDLPEMESSLPELALERRAMILYTSGTTNLPKGVVSTHKNIAAQVESLLQSWEYSAADHTLCILPLHHVHGIINVVSCTLWAGGTVQFMPQFEAKKVLDLFLQGALNVFMAVPTIYFKLIEAVETMSAEDRNHLRTRLQQFRLMISGSAALPVSVMEKWEKISGHRLLERYGMTEIGMAISNPYAGERRAGYIGIPLPGVSVRLVDEQQNELTAGEVGEIQIKGDTVFQEYWQRPEATAQSFTPDGWFMTGDTAVVEEGYYRILGRTSMDIIKSGGYKLSALEIEEVLRTHPAIADCAVVGLPSEEWGETVAAALVTKSDLDLATLNSWMRERMPAYRVPRQYLLVEELPRNAMGKVTKKDVKMLFNA</sequence>
<accession>F4KQ22</accession>
<evidence type="ECO:0000256" key="1">
    <source>
        <dbReference type="ARBA" id="ARBA00006432"/>
    </source>
</evidence>
<dbReference type="EC" id="6.2.1.3" evidence="4"/>
<keyword evidence="4" id="KW-0436">Ligase</keyword>